<keyword evidence="10" id="KW-1185">Reference proteome</keyword>
<evidence type="ECO:0000313" key="9">
    <source>
        <dbReference type="EMBL" id="KAF9786367.1"/>
    </source>
</evidence>
<reference evidence="9" key="2">
    <citation type="submission" date="2020-11" db="EMBL/GenBank/DDBJ databases">
        <authorList>
            <consortium name="DOE Joint Genome Institute"/>
            <person name="Kuo A."/>
            <person name="Miyauchi S."/>
            <person name="Kiss E."/>
            <person name="Drula E."/>
            <person name="Kohler A."/>
            <person name="Sanchez-Garcia M."/>
            <person name="Andreopoulos B."/>
            <person name="Barry K.W."/>
            <person name="Bonito G."/>
            <person name="Buee M."/>
            <person name="Carver A."/>
            <person name="Chen C."/>
            <person name="Cichocki N."/>
            <person name="Clum A."/>
            <person name="Culley D."/>
            <person name="Crous P.W."/>
            <person name="Fauchery L."/>
            <person name="Girlanda M."/>
            <person name="Hayes R."/>
            <person name="Keri Z."/>
            <person name="Labutti K."/>
            <person name="Lipzen A."/>
            <person name="Lombard V."/>
            <person name="Magnuson J."/>
            <person name="Maillard F."/>
            <person name="Morin E."/>
            <person name="Murat C."/>
            <person name="Nolan M."/>
            <person name="Ohm R."/>
            <person name="Pangilinan J."/>
            <person name="Pereira M."/>
            <person name="Perotto S."/>
            <person name="Peter M."/>
            <person name="Riley R."/>
            <person name="Sitrit Y."/>
            <person name="Stielow B."/>
            <person name="Szollosi G."/>
            <person name="Zifcakova L."/>
            <person name="Stursova M."/>
            <person name="Spatafora J.W."/>
            <person name="Tedersoo L."/>
            <person name="Vaario L.-M."/>
            <person name="Yamada A."/>
            <person name="Yan M."/>
            <person name="Wang P."/>
            <person name="Xu J."/>
            <person name="Bruns T."/>
            <person name="Baldrian P."/>
            <person name="Vilgalys R."/>
            <person name="Henrissat B."/>
            <person name="Grigoriev I.V."/>
            <person name="Hibbett D."/>
            <person name="Nagy L.G."/>
            <person name="Martin F.M."/>
        </authorList>
    </citation>
    <scope>NUCLEOTIDE SEQUENCE</scope>
    <source>
        <strain evidence="9">UH-Tt-Lm1</strain>
    </source>
</reference>
<keyword evidence="5 8" id="KW-1133">Transmembrane helix</keyword>
<dbReference type="EMBL" id="WIUZ02000006">
    <property type="protein sequence ID" value="KAF9786367.1"/>
    <property type="molecule type" value="Genomic_DNA"/>
</dbReference>
<feature type="compositionally biased region" description="Polar residues" evidence="7">
    <location>
        <begin position="29"/>
        <end position="38"/>
    </location>
</feature>
<dbReference type="InterPro" id="IPR009262">
    <property type="entry name" value="SLC35_F1/F2/F6"/>
</dbReference>
<protein>
    <submittedName>
        <fullName evidence="9">Uncharacterized protein</fullName>
    </submittedName>
</protein>
<reference evidence="9" key="1">
    <citation type="journal article" date="2020" name="Nat. Commun.">
        <title>Large-scale genome sequencing of mycorrhizal fungi provides insights into the early evolution of symbiotic traits.</title>
        <authorList>
            <person name="Miyauchi S."/>
            <person name="Kiss E."/>
            <person name="Kuo A."/>
            <person name="Drula E."/>
            <person name="Kohler A."/>
            <person name="Sanchez-Garcia M."/>
            <person name="Morin E."/>
            <person name="Andreopoulos B."/>
            <person name="Barry K.W."/>
            <person name="Bonito G."/>
            <person name="Buee M."/>
            <person name="Carver A."/>
            <person name="Chen C."/>
            <person name="Cichocki N."/>
            <person name="Clum A."/>
            <person name="Culley D."/>
            <person name="Crous P.W."/>
            <person name="Fauchery L."/>
            <person name="Girlanda M."/>
            <person name="Hayes R.D."/>
            <person name="Keri Z."/>
            <person name="LaButti K."/>
            <person name="Lipzen A."/>
            <person name="Lombard V."/>
            <person name="Magnuson J."/>
            <person name="Maillard F."/>
            <person name="Murat C."/>
            <person name="Nolan M."/>
            <person name="Ohm R.A."/>
            <person name="Pangilinan J."/>
            <person name="Pereira M.F."/>
            <person name="Perotto S."/>
            <person name="Peter M."/>
            <person name="Pfister S."/>
            <person name="Riley R."/>
            <person name="Sitrit Y."/>
            <person name="Stielow J.B."/>
            <person name="Szollosi G."/>
            <person name="Zifcakova L."/>
            <person name="Stursova M."/>
            <person name="Spatafora J.W."/>
            <person name="Tedersoo L."/>
            <person name="Vaario L.M."/>
            <person name="Yamada A."/>
            <person name="Yan M."/>
            <person name="Wang P."/>
            <person name="Xu J."/>
            <person name="Bruns T."/>
            <person name="Baldrian P."/>
            <person name="Vilgalys R."/>
            <person name="Dunand C."/>
            <person name="Henrissat B."/>
            <person name="Grigoriev I.V."/>
            <person name="Hibbett D."/>
            <person name="Nagy L.G."/>
            <person name="Martin F.M."/>
        </authorList>
    </citation>
    <scope>NUCLEOTIDE SEQUENCE</scope>
    <source>
        <strain evidence="9">UH-Tt-Lm1</strain>
    </source>
</reference>
<evidence type="ECO:0000256" key="8">
    <source>
        <dbReference type="SAM" id="Phobius"/>
    </source>
</evidence>
<accession>A0A9P6L787</accession>
<keyword evidence="6 8" id="KW-0472">Membrane</keyword>
<name>A0A9P6L787_9AGAM</name>
<comment type="caution">
    <text evidence="9">The sequence shown here is derived from an EMBL/GenBank/DDBJ whole genome shotgun (WGS) entry which is preliminary data.</text>
</comment>
<evidence type="ECO:0000313" key="10">
    <source>
        <dbReference type="Proteomes" id="UP000736335"/>
    </source>
</evidence>
<dbReference type="Proteomes" id="UP000736335">
    <property type="component" value="Unassembled WGS sequence"/>
</dbReference>
<dbReference type="GO" id="GO:0022857">
    <property type="term" value="F:transmembrane transporter activity"/>
    <property type="evidence" value="ECO:0007669"/>
    <property type="project" value="InterPro"/>
</dbReference>
<evidence type="ECO:0000256" key="3">
    <source>
        <dbReference type="ARBA" id="ARBA00022448"/>
    </source>
</evidence>
<feature type="region of interest" description="Disordered" evidence="7">
    <location>
        <begin position="1"/>
        <end position="40"/>
    </location>
</feature>
<keyword evidence="4 8" id="KW-0812">Transmembrane</keyword>
<keyword evidence="3" id="KW-0813">Transport</keyword>
<dbReference type="Pfam" id="PF06027">
    <property type="entry name" value="SLC35F"/>
    <property type="match status" value="1"/>
</dbReference>
<feature type="transmembrane region" description="Helical" evidence="8">
    <location>
        <begin position="106"/>
        <end position="125"/>
    </location>
</feature>
<dbReference type="AlphaFoldDB" id="A0A9P6L787"/>
<dbReference type="PANTHER" id="PTHR14233:SF4">
    <property type="entry name" value="SOLUTE CARRIER FAMILY 35 MEMBER F2"/>
    <property type="match status" value="1"/>
</dbReference>
<dbReference type="OrthoDB" id="3245543at2759"/>
<evidence type="ECO:0000256" key="5">
    <source>
        <dbReference type="ARBA" id="ARBA00022989"/>
    </source>
</evidence>
<evidence type="ECO:0000256" key="7">
    <source>
        <dbReference type="SAM" id="MobiDB-lite"/>
    </source>
</evidence>
<proteinExistence type="inferred from homology"/>
<organism evidence="9 10">
    <name type="scientific">Thelephora terrestris</name>
    <dbReference type="NCBI Taxonomy" id="56493"/>
    <lineage>
        <taxon>Eukaryota</taxon>
        <taxon>Fungi</taxon>
        <taxon>Dikarya</taxon>
        <taxon>Basidiomycota</taxon>
        <taxon>Agaricomycotina</taxon>
        <taxon>Agaricomycetes</taxon>
        <taxon>Thelephorales</taxon>
        <taxon>Thelephoraceae</taxon>
        <taxon>Thelephora</taxon>
    </lineage>
</organism>
<dbReference type="PANTHER" id="PTHR14233">
    <property type="entry name" value="DUF914-RELATED"/>
    <property type="match status" value="1"/>
</dbReference>
<comment type="subcellular location">
    <subcellularLocation>
        <location evidence="1">Membrane</location>
        <topology evidence="1">Multi-pass membrane protein</topology>
    </subcellularLocation>
</comment>
<gene>
    <name evidence="9" type="ORF">BJ322DRAFT_1108220</name>
</gene>
<comment type="similarity">
    <text evidence="2">Belongs to the SLC35F solute transporter family.</text>
</comment>
<evidence type="ECO:0000256" key="1">
    <source>
        <dbReference type="ARBA" id="ARBA00004141"/>
    </source>
</evidence>
<evidence type="ECO:0000256" key="6">
    <source>
        <dbReference type="ARBA" id="ARBA00023136"/>
    </source>
</evidence>
<evidence type="ECO:0000256" key="4">
    <source>
        <dbReference type="ARBA" id="ARBA00022692"/>
    </source>
</evidence>
<dbReference type="GO" id="GO:0016020">
    <property type="term" value="C:membrane"/>
    <property type="evidence" value="ECO:0007669"/>
    <property type="project" value="UniProtKB-SubCell"/>
</dbReference>
<sequence>MVSGATPAPSMEAQQPDSLAPHKLEDGADSTTRSVTTKETARPKVLFDSPSSFLKSLCARFASIWTKRFVTSLLAGQLVSLCITCTDVTTTELVNRGWVLPTTQTLFLYFTLFVVYTPYTIYKWWSKVVFYDGWKYE</sequence>
<dbReference type="InterPro" id="IPR052221">
    <property type="entry name" value="SLC35F_Transporter"/>
</dbReference>
<evidence type="ECO:0000256" key="2">
    <source>
        <dbReference type="ARBA" id="ARBA00007863"/>
    </source>
</evidence>